<comment type="caution">
    <text evidence="10">The sequence shown here is derived from an EMBL/GenBank/DDBJ whole genome shotgun (WGS) entry which is preliminary data.</text>
</comment>
<dbReference type="InterPro" id="IPR004217">
    <property type="entry name" value="Tim10-like"/>
</dbReference>
<evidence type="ECO:0000256" key="8">
    <source>
        <dbReference type="SAM" id="MobiDB-lite"/>
    </source>
</evidence>
<feature type="domain" description="Tim10-like" evidence="9">
    <location>
        <begin position="615"/>
        <end position="678"/>
    </location>
</feature>
<keyword evidence="3" id="KW-0999">Mitochondrion inner membrane</keyword>
<evidence type="ECO:0000256" key="2">
    <source>
        <dbReference type="ARBA" id="ARBA00006720"/>
    </source>
</evidence>
<keyword evidence="3" id="KW-0472">Membrane</keyword>
<evidence type="ECO:0000313" key="11">
    <source>
        <dbReference type="Proteomes" id="UP000258309"/>
    </source>
</evidence>
<dbReference type="SUPFAM" id="SSF143865">
    <property type="entry name" value="CorA soluble domain-like"/>
    <property type="match status" value="1"/>
</dbReference>
<keyword evidence="4" id="KW-0653">Protein transport</keyword>
<feature type="compositionally biased region" description="Polar residues" evidence="8">
    <location>
        <begin position="127"/>
        <end position="136"/>
    </location>
</feature>
<feature type="compositionally biased region" description="Basic and acidic residues" evidence="8">
    <location>
        <begin position="116"/>
        <end position="126"/>
    </location>
</feature>
<dbReference type="Proteomes" id="UP000258309">
    <property type="component" value="Unassembled WGS sequence"/>
</dbReference>
<dbReference type="InterPro" id="IPR045861">
    <property type="entry name" value="CorA_cytoplasmic_dom"/>
</dbReference>
<keyword evidence="6" id="KW-1015">Disulfide bond</keyword>
<protein>
    <recommendedName>
        <fullName evidence="9">Tim10-like domain-containing protein</fullName>
    </recommendedName>
</protein>
<dbReference type="PANTHER" id="PTHR21535">
    <property type="entry name" value="MAGNESIUM AND COBALT TRANSPORT PROTEIN/MITOCHONDRIAL IMPORT INNER MEMBRANE TRANSLOCASE SUBUNIT TIM8"/>
    <property type="match status" value="1"/>
</dbReference>
<evidence type="ECO:0000259" key="9">
    <source>
        <dbReference type="Pfam" id="PF02953"/>
    </source>
</evidence>
<feature type="region of interest" description="Disordered" evidence="8">
    <location>
        <begin position="79"/>
        <end position="176"/>
    </location>
</feature>
<evidence type="ECO:0000256" key="6">
    <source>
        <dbReference type="ARBA" id="ARBA00023157"/>
    </source>
</evidence>
<accession>A0A3E2HRA1</accession>
<dbReference type="AlphaFoldDB" id="A0A3E2HRA1"/>
<feature type="non-terminal residue" evidence="10">
    <location>
        <position position="684"/>
    </location>
</feature>
<dbReference type="OrthoDB" id="29879at2759"/>
<dbReference type="GO" id="GO:0005743">
    <property type="term" value="C:mitochondrial inner membrane"/>
    <property type="evidence" value="ECO:0007669"/>
    <property type="project" value="UniProtKB-SubCell"/>
</dbReference>
<dbReference type="GO" id="GO:0010961">
    <property type="term" value="P:intracellular magnesium ion homeostasis"/>
    <property type="evidence" value="ECO:0007669"/>
    <property type="project" value="TreeGrafter"/>
</dbReference>
<dbReference type="Gene3D" id="1.10.287.810">
    <property type="entry name" value="Mitochondrial import inner membrane translocase subunit tim13 like domains"/>
    <property type="match status" value="1"/>
</dbReference>
<comment type="subcellular location">
    <subcellularLocation>
        <location evidence="1">Mitochondrion inner membrane</location>
        <topology evidence="1">Peripheral membrane protein</topology>
        <orientation evidence="1">Intermembrane side</orientation>
    </subcellularLocation>
</comment>
<keyword evidence="5" id="KW-0811">Translocation</keyword>
<feature type="compositionally biased region" description="Polar residues" evidence="8">
    <location>
        <begin position="96"/>
        <end position="110"/>
    </location>
</feature>
<evidence type="ECO:0000256" key="5">
    <source>
        <dbReference type="ARBA" id="ARBA00023010"/>
    </source>
</evidence>
<dbReference type="Gene3D" id="1.20.58.340">
    <property type="entry name" value="Magnesium transport protein CorA, transmembrane region"/>
    <property type="match status" value="1"/>
</dbReference>
<keyword evidence="7" id="KW-0143">Chaperone</keyword>
<keyword evidence="3" id="KW-0496">Mitochondrion</keyword>
<gene>
    <name evidence="10" type="ORF">B7463_g525</name>
</gene>
<evidence type="ECO:0000256" key="1">
    <source>
        <dbReference type="ARBA" id="ARBA00004137"/>
    </source>
</evidence>
<dbReference type="FunFam" id="1.20.58.340:FF:000027">
    <property type="entry name" value="CorA family metal ion transporter (Eurofung)"/>
    <property type="match status" value="1"/>
</dbReference>
<dbReference type="EMBL" id="NCSJ02000004">
    <property type="protein sequence ID" value="RFU35876.1"/>
    <property type="molecule type" value="Genomic_DNA"/>
</dbReference>
<dbReference type="InterPro" id="IPR002523">
    <property type="entry name" value="MgTranspt_CorA/ZnTranspt_ZntB"/>
</dbReference>
<proteinExistence type="inferred from homology"/>
<keyword evidence="4" id="KW-0813">Transport</keyword>
<dbReference type="Pfam" id="PF01544">
    <property type="entry name" value="CorA"/>
    <property type="match status" value="1"/>
</dbReference>
<dbReference type="SUPFAM" id="SSF144122">
    <property type="entry name" value="Tim10-like"/>
    <property type="match status" value="1"/>
</dbReference>
<dbReference type="CDD" id="cd12829">
    <property type="entry name" value="Alr1p-like"/>
    <property type="match status" value="1"/>
</dbReference>
<dbReference type="InterPro" id="IPR035427">
    <property type="entry name" value="Tim10-like_dom_sf"/>
</dbReference>
<organism evidence="10 11">
    <name type="scientific">Scytalidium lignicola</name>
    <name type="common">Hyphomycete</name>
    <dbReference type="NCBI Taxonomy" id="5539"/>
    <lineage>
        <taxon>Eukaryota</taxon>
        <taxon>Fungi</taxon>
        <taxon>Dikarya</taxon>
        <taxon>Ascomycota</taxon>
        <taxon>Pezizomycotina</taxon>
        <taxon>Leotiomycetes</taxon>
        <taxon>Leotiomycetes incertae sedis</taxon>
        <taxon>Scytalidium</taxon>
    </lineage>
</organism>
<dbReference type="GO" id="GO:0005886">
    <property type="term" value="C:plasma membrane"/>
    <property type="evidence" value="ECO:0007669"/>
    <property type="project" value="TreeGrafter"/>
</dbReference>
<feature type="region of interest" description="Disordered" evidence="8">
    <location>
        <begin position="1"/>
        <end position="40"/>
    </location>
</feature>
<dbReference type="GO" id="GO:0015031">
    <property type="term" value="P:protein transport"/>
    <property type="evidence" value="ECO:0007669"/>
    <property type="project" value="UniProtKB-KW"/>
</dbReference>
<dbReference type="Pfam" id="PF02953">
    <property type="entry name" value="zf-Tim10_DDP"/>
    <property type="match status" value="1"/>
</dbReference>
<dbReference type="PANTHER" id="PTHR21535:SF55">
    <property type="entry name" value="MAGNESIUM TRANSPORTER ALR1-RELATED"/>
    <property type="match status" value="1"/>
</dbReference>
<dbReference type="InterPro" id="IPR044089">
    <property type="entry name" value="Alr1-like"/>
</dbReference>
<evidence type="ECO:0000256" key="4">
    <source>
        <dbReference type="ARBA" id="ARBA00022927"/>
    </source>
</evidence>
<evidence type="ECO:0000256" key="7">
    <source>
        <dbReference type="ARBA" id="ARBA00023186"/>
    </source>
</evidence>
<reference evidence="10 11" key="1">
    <citation type="submission" date="2018-05" db="EMBL/GenBank/DDBJ databases">
        <title>Draft genome sequence of Scytalidium lignicola DSM 105466, a ubiquitous saprotrophic fungus.</title>
        <authorList>
            <person name="Buettner E."/>
            <person name="Gebauer A.M."/>
            <person name="Hofrichter M."/>
            <person name="Liers C."/>
            <person name="Kellner H."/>
        </authorList>
    </citation>
    <scope>NUCLEOTIDE SEQUENCE [LARGE SCALE GENOMIC DNA]</scope>
    <source>
        <strain evidence="10 11">DSM 105466</strain>
    </source>
</reference>
<name>A0A3E2HRA1_SCYLI</name>
<dbReference type="GO" id="GO:0015095">
    <property type="term" value="F:magnesium ion transmembrane transporter activity"/>
    <property type="evidence" value="ECO:0007669"/>
    <property type="project" value="InterPro"/>
</dbReference>
<feature type="compositionally biased region" description="Basic and acidic residues" evidence="8">
    <location>
        <begin position="137"/>
        <end position="149"/>
    </location>
</feature>
<evidence type="ECO:0000313" key="10">
    <source>
        <dbReference type="EMBL" id="RFU35876.1"/>
    </source>
</evidence>
<sequence>MSDHEDMSIGTGYSTPVPELDDHRYQSSSVQKPRSRRGTVDTLYGSTARNEMHPDLSLVNNSLLHTVARDFEEAVVDGETASLSHGRPGHDRSRRGTATTLEPRSVSPPNSVKAFADARRRERELSTSDPTPGKIQTDSRHLDDYELRRVASGASRRSRRSRRYTNDNDAKSFSGSCKSAEEDVCFPLHDSPNKDTLQIDFDYLEEFIAEEDETRTPPQNQPQPRIFHDLRSQKQDDLSMIVTSEGDIVRTSSGGSTSIDEKDEKHSLHGFGEPQQYTDPNRFEFFSSLAESTIHAAEFGDLILPGEDIRSLFTFPEGQEDGVWWLNMNNPTEEEIRSICKAFGIHPLTIEDIGTQEAREKIELFPSYYFACFRSFRVEEVDNNQRYEPFNIYVVVFREGTLSFSFSPNPHAGHVRKRITMLKDYVALSSDWICYALIDDIVDCFAPVINKIEHETDIIEDQVFIARENDMHEFLRKIGMVRKNVMGLMKLLGGKADVLRGFTKRCNANYKVTPRMDIGLYLGDIQDHVVTMMASLAHFEKMLSRSHSNYLAQLSIDNITQGNNANKVLSKITLLASILVPLNLVCAAMDSATASLDQNIDLSKLSDKDKQELQQFIVNESQKARIQQSVHSLTDICWKKCVTGSIKSGKLEKGEESCTQNCVNRFLDANMTVIKHLDSMRQHA</sequence>
<dbReference type="Gene3D" id="3.30.460.20">
    <property type="entry name" value="CorA soluble domain-like"/>
    <property type="match status" value="1"/>
</dbReference>
<keyword evidence="11" id="KW-1185">Reference proteome</keyword>
<evidence type="ECO:0000256" key="3">
    <source>
        <dbReference type="ARBA" id="ARBA00022792"/>
    </source>
</evidence>
<comment type="similarity">
    <text evidence="2">Belongs to the small Tim family.</text>
</comment>
<feature type="non-terminal residue" evidence="10">
    <location>
        <position position="1"/>
    </location>
</feature>
<dbReference type="STRING" id="5539.A0A3E2HRA1"/>
<dbReference type="OMA" id="CNENYQV"/>